<dbReference type="EMBL" id="PP664540">
    <property type="protein sequence ID" value="XBH24296.1"/>
    <property type="molecule type" value="Genomic_DNA"/>
</dbReference>
<evidence type="ECO:0000313" key="2">
    <source>
        <dbReference type="EMBL" id="XBH24296.1"/>
    </source>
</evidence>
<name>A0AAU7E2Z1_9VIRU</name>
<reference evidence="2" key="1">
    <citation type="submission" date="2024-04" db="EMBL/GenBank/DDBJ databases">
        <title>Whole genome sequence of Salmonella Infantis pESI phage B1.</title>
        <authorList>
            <person name="Stephen J."/>
            <person name="Lekshmi M."/>
            <person name="Rajendran K."/>
            <person name="Nayak B.B."/>
            <person name="Kumar S.H."/>
        </authorList>
    </citation>
    <scope>NUCLEOTIDE SEQUENCE</scope>
</reference>
<feature type="domain" description="Putative DnaT-like" evidence="1">
    <location>
        <begin position="1"/>
        <end position="169"/>
    </location>
</feature>
<proteinExistence type="predicted"/>
<dbReference type="Pfam" id="PF20557">
    <property type="entry name" value="DnaT_2"/>
    <property type="match status" value="1"/>
</dbReference>
<protein>
    <submittedName>
        <fullName evidence="2">Head-tail adaptor</fullName>
    </submittedName>
</protein>
<accession>A0AAU7E2Z1</accession>
<evidence type="ECO:0000259" key="1">
    <source>
        <dbReference type="Pfam" id="PF20557"/>
    </source>
</evidence>
<dbReference type="InterPro" id="IPR046787">
    <property type="entry name" value="DnaT_2"/>
</dbReference>
<organism evidence="2">
    <name type="scientific">Salmonella phage pJS4</name>
    <dbReference type="NCBI Taxonomy" id="3141578"/>
    <lineage>
        <taxon>Viruses</taxon>
    </lineage>
</organism>
<gene>
    <name evidence="2" type="ORF">TLEXVJXA_CDS0511</name>
</gene>
<sequence>MALVVEDGSIVAEADSYLSLEDARALAAKYGYVLPADDTEAEAALRNGAMYVGLQEPAMCGRRVSAEQSLSFPRNGISLYGFPVANNTIPEQVKLAQLIAGVEYGSGVDVRASSDGRVTTMERVEGVVTVQYANNGNTGATITITAAMDALRPLLCGSNNGFSFNVYRG</sequence>